<keyword evidence="1" id="KW-0812">Transmembrane</keyword>
<keyword evidence="1" id="KW-1133">Transmembrane helix</keyword>
<comment type="caution">
    <text evidence="2">The sequence shown here is derived from an EMBL/GenBank/DDBJ whole genome shotgun (WGS) entry which is preliminary data.</text>
</comment>
<dbReference type="Proteomes" id="UP000037558">
    <property type="component" value="Unassembled WGS sequence"/>
</dbReference>
<dbReference type="EMBL" id="LILC01000023">
    <property type="protein sequence ID" value="KOO42905.1"/>
    <property type="molecule type" value="Genomic_DNA"/>
</dbReference>
<dbReference type="AlphaFoldDB" id="A0A0M0KVP8"/>
<gene>
    <name evidence="2" type="ORF">AMD01_17340</name>
</gene>
<evidence type="ECO:0000256" key="1">
    <source>
        <dbReference type="SAM" id="Phobius"/>
    </source>
</evidence>
<keyword evidence="3" id="KW-1185">Reference proteome</keyword>
<feature type="transmembrane region" description="Helical" evidence="1">
    <location>
        <begin position="28"/>
        <end position="45"/>
    </location>
</feature>
<dbReference type="PATRIC" id="fig|284581.3.peg.2975"/>
<evidence type="ECO:0000313" key="2">
    <source>
        <dbReference type="EMBL" id="KOO42905.1"/>
    </source>
</evidence>
<protein>
    <submittedName>
        <fullName evidence="2">Uncharacterized protein</fullName>
    </submittedName>
</protein>
<evidence type="ECO:0000313" key="3">
    <source>
        <dbReference type="Proteomes" id="UP000037558"/>
    </source>
</evidence>
<name>A0A0M0KVP8_9BACI</name>
<accession>A0A0M0KVP8</accession>
<proteinExistence type="predicted"/>
<feature type="transmembrane region" description="Helical" evidence="1">
    <location>
        <begin position="5"/>
        <end position="22"/>
    </location>
</feature>
<sequence>MSRSLTFGILYIFIVGLVFPFLKDQSLVVSFILLVLIYLILRWVFSRFPNRNKKDEQNHIKKK</sequence>
<organism evidence="2 3">
    <name type="scientific">Priestia koreensis</name>
    <dbReference type="NCBI Taxonomy" id="284581"/>
    <lineage>
        <taxon>Bacteria</taxon>
        <taxon>Bacillati</taxon>
        <taxon>Bacillota</taxon>
        <taxon>Bacilli</taxon>
        <taxon>Bacillales</taxon>
        <taxon>Bacillaceae</taxon>
        <taxon>Priestia</taxon>
    </lineage>
</organism>
<reference evidence="3" key="1">
    <citation type="submission" date="2015-08" db="EMBL/GenBank/DDBJ databases">
        <title>Fjat-14210 dsm16467.</title>
        <authorList>
            <person name="Liu B."/>
            <person name="Wang J."/>
            <person name="Zhu Y."/>
            <person name="Liu G."/>
            <person name="Chen Q."/>
            <person name="Chen Z."/>
            <person name="Lan J."/>
            <person name="Che J."/>
            <person name="Ge C."/>
            <person name="Shi H."/>
            <person name="Pan Z."/>
            <person name="Liu X."/>
        </authorList>
    </citation>
    <scope>NUCLEOTIDE SEQUENCE [LARGE SCALE GENOMIC DNA]</scope>
    <source>
        <strain evidence="3">DSM 16467</strain>
    </source>
</reference>
<keyword evidence="1" id="KW-0472">Membrane</keyword>